<reference evidence="3 4" key="1">
    <citation type="submission" date="2017-07" db="EMBL/GenBank/DDBJ databases">
        <title>Tamlnaduibacter salinus (Mi-7) genome sequencing.</title>
        <authorList>
            <person name="Verma A."/>
            <person name="Krishnamurthi S."/>
        </authorList>
    </citation>
    <scope>NUCLEOTIDE SEQUENCE [LARGE SCALE GENOMIC DNA]</scope>
    <source>
        <strain evidence="3 4">Mi-7</strain>
    </source>
</reference>
<sequence length="464" mass="47703">MKKPILVTSIMAASVGLGGCFASATDSSPTADLRVLHASPDAPSVDVLIDGERVLEDVSYQSGSDYLTVDPGNALVEIQAGGETVIEQTVTLTEGGSFSVIAQGTLNAEDDAEFGLNVLDDTDRRDNGTNDVTVLHAAPAPAAASVDIYVTGPDDELPQAPTLNDVSFDTNATLPEIADGDYQVRITGADSQDPVVYDSGALTVNTDVTAVAVNSTQGASPVSLLVWTESDPAVTTVLDNSAEVRVVHAVDAAPVDVFVDGSKINGAEPFEYTDILPVQSGVRAASTAEQGGQYLTVEPGERAVAIAAANQGVDNALDSLSGTLTLERGKSYTVVAAGDNQDLPNAQLIALEDRRTASDSNQADVRLVHAAAAAAADPVDIFVLPDGETPQSPTFDDVTIGEDTGYSSLASGTYDFTVAADGTTTNVVPGTQDVPIQGGQVLTSIVVGDDVSNLEPIGLDDSRP</sequence>
<proteinExistence type="predicted"/>
<evidence type="ECO:0000313" key="3">
    <source>
        <dbReference type="EMBL" id="PAV26311.1"/>
    </source>
</evidence>
<evidence type="ECO:0000313" key="4">
    <source>
        <dbReference type="Proteomes" id="UP000218332"/>
    </source>
</evidence>
<comment type="caution">
    <text evidence="3">The sequence shown here is derived from an EMBL/GenBank/DDBJ whole genome shotgun (WGS) entry which is preliminary data.</text>
</comment>
<gene>
    <name evidence="3" type="ORF">CF392_06500</name>
</gene>
<evidence type="ECO:0000259" key="2">
    <source>
        <dbReference type="Pfam" id="PF14344"/>
    </source>
</evidence>
<dbReference type="AlphaFoldDB" id="A0A2A2I2R2"/>
<keyword evidence="1" id="KW-0732">Signal</keyword>
<name>A0A2A2I2R2_9GAMM</name>
<feature type="chain" id="PRO_5012335748" description="DUF4397 domain-containing protein" evidence="1">
    <location>
        <begin position="25"/>
        <end position="464"/>
    </location>
</feature>
<keyword evidence="4" id="KW-1185">Reference proteome</keyword>
<protein>
    <recommendedName>
        <fullName evidence="2">DUF4397 domain-containing protein</fullName>
    </recommendedName>
</protein>
<accession>A0A2A2I2R2</accession>
<organism evidence="3 4">
    <name type="scientific">Tamilnaduibacter salinus</name>
    <dbReference type="NCBI Taxonomy" id="1484056"/>
    <lineage>
        <taxon>Bacteria</taxon>
        <taxon>Pseudomonadati</taxon>
        <taxon>Pseudomonadota</taxon>
        <taxon>Gammaproteobacteria</taxon>
        <taxon>Pseudomonadales</taxon>
        <taxon>Marinobacteraceae</taxon>
        <taxon>Tamilnaduibacter</taxon>
    </lineage>
</organism>
<dbReference type="RefSeq" id="WP_095610653.1">
    <property type="nucleotide sequence ID" value="NZ_NMPM01000031.1"/>
</dbReference>
<dbReference type="Proteomes" id="UP000218332">
    <property type="component" value="Unassembled WGS sequence"/>
</dbReference>
<dbReference type="InterPro" id="IPR025510">
    <property type="entry name" value="DUF4397"/>
</dbReference>
<dbReference type="Pfam" id="PF14344">
    <property type="entry name" value="DUF4397"/>
    <property type="match status" value="2"/>
</dbReference>
<evidence type="ECO:0000256" key="1">
    <source>
        <dbReference type="SAM" id="SignalP"/>
    </source>
</evidence>
<dbReference type="PROSITE" id="PS51257">
    <property type="entry name" value="PROKAR_LIPOPROTEIN"/>
    <property type="match status" value="1"/>
</dbReference>
<feature type="domain" description="DUF4397" evidence="2">
    <location>
        <begin position="242"/>
        <end position="376"/>
    </location>
</feature>
<feature type="signal peptide" evidence="1">
    <location>
        <begin position="1"/>
        <end position="24"/>
    </location>
</feature>
<feature type="domain" description="DUF4397" evidence="2">
    <location>
        <begin position="31"/>
        <end position="149"/>
    </location>
</feature>
<dbReference type="EMBL" id="NMPM01000031">
    <property type="protein sequence ID" value="PAV26311.1"/>
    <property type="molecule type" value="Genomic_DNA"/>
</dbReference>